<evidence type="ECO:0000313" key="2">
    <source>
        <dbReference type="Proteomes" id="UP000289340"/>
    </source>
</evidence>
<proteinExistence type="predicted"/>
<dbReference type="SMR" id="A0A445H9Y7"/>
<dbReference type="GO" id="GO:0070676">
    <property type="term" value="P:intralumenal vesicle formation"/>
    <property type="evidence" value="ECO:0007669"/>
    <property type="project" value="TreeGrafter"/>
</dbReference>
<dbReference type="InterPro" id="IPR045893">
    <property type="entry name" value="FREE1"/>
</dbReference>
<dbReference type="AlphaFoldDB" id="A0A445H9Y7"/>
<reference evidence="1 2" key="1">
    <citation type="submission" date="2018-09" db="EMBL/GenBank/DDBJ databases">
        <title>A high-quality reference genome of wild soybean provides a powerful tool to mine soybean genomes.</title>
        <authorList>
            <person name="Xie M."/>
            <person name="Chung C.Y.L."/>
            <person name="Li M.-W."/>
            <person name="Wong F.-L."/>
            <person name="Chan T.-F."/>
            <person name="Lam H.-M."/>
        </authorList>
    </citation>
    <scope>NUCLEOTIDE SEQUENCE [LARGE SCALE GENOMIC DNA]</scope>
    <source>
        <strain evidence="2">cv. W05</strain>
        <tissue evidence="1">Hypocotyl of etiolated seedlings</tissue>
    </source>
</reference>
<comment type="caution">
    <text evidence="1">The sequence shown here is derived from an EMBL/GenBank/DDBJ whole genome shotgun (WGS) entry which is preliminary data.</text>
</comment>
<protein>
    <submittedName>
        <fullName evidence="1">Uncharacterized protein</fullName>
    </submittedName>
</protein>
<sequence>MITGGQSVVVMLLLPCDDGDEQGCESGVQKFRVKMLAESGGQSTVDVLCQIGLDGIRMLDPNTSRTLRIYPIENITRCDKFDSSTFAFWSKSSVDVVEPRRIRLQSNSYTTNTLLDTVTAHHTAAELKCTRGPSSP</sequence>
<dbReference type="Gramene" id="XM_028344047.1">
    <property type="protein sequence ID" value="XP_028199848.1"/>
    <property type="gene ID" value="LOC114384377"/>
</dbReference>
<dbReference type="GO" id="GO:0036258">
    <property type="term" value="P:multivesicular body assembly"/>
    <property type="evidence" value="ECO:0007669"/>
    <property type="project" value="InterPro"/>
</dbReference>
<dbReference type="Gene3D" id="2.30.29.30">
    <property type="entry name" value="Pleckstrin-homology domain (PH domain)/Phosphotyrosine-binding domain (PTB)"/>
    <property type="match status" value="1"/>
</dbReference>
<dbReference type="GO" id="GO:0043130">
    <property type="term" value="F:ubiquitin binding"/>
    <property type="evidence" value="ECO:0007669"/>
    <property type="project" value="InterPro"/>
</dbReference>
<dbReference type="GO" id="GO:0000813">
    <property type="term" value="C:ESCRT I complex"/>
    <property type="evidence" value="ECO:0007669"/>
    <property type="project" value="TreeGrafter"/>
</dbReference>
<dbReference type="Proteomes" id="UP000289340">
    <property type="component" value="Chromosome 14"/>
</dbReference>
<dbReference type="PANTHER" id="PTHR46977:SF1">
    <property type="entry name" value="PROTEIN FREE1"/>
    <property type="match status" value="1"/>
</dbReference>
<dbReference type="GO" id="GO:0031902">
    <property type="term" value="C:late endosome membrane"/>
    <property type="evidence" value="ECO:0007669"/>
    <property type="project" value="TreeGrafter"/>
</dbReference>
<dbReference type="InterPro" id="IPR011993">
    <property type="entry name" value="PH-like_dom_sf"/>
</dbReference>
<keyword evidence="2" id="KW-1185">Reference proteome</keyword>
<gene>
    <name evidence="1" type="ORF">D0Y65_039487</name>
</gene>
<dbReference type="EMBL" id="QZWG01000014">
    <property type="protein sequence ID" value="RZB70253.1"/>
    <property type="molecule type" value="Genomic_DNA"/>
</dbReference>
<organism evidence="1 2">
    <name type="scientific">Glycine soja</name>
    <name type="common">Wild soybean</name>
    <dbReference type="NCBI Taxonomy" id="3848"/>
    <lineage>
        <taxon>Eukaryota</taxon>
        <taxon>Viridiplantae</taxon>
        <taxon>Streptophyta</taxon>
        <taxon>Embryophyta</taxon>
        <taxon>Tracheophyta</taxon>
        <taxon>Spermatophyta</taxon>
        <taxon>Magnoliopsida</taxon>
        <taxon>eudicotyledons</taxon>
        <taxon>Gunneridae</taxon>
        <taxon>Pentapetalae</taxon>
        <taxon>rosids</taxon>
        <taxon>fabids</taxon>
        <taxon>Fabales</taxon>
        <taxon>Fabaceae</taxon>
        <taxon>Papilionoideae</taxon>
        <taxon>50 kb inversion clade</taxon>
        <taxon>NPAAA clade</taxon>
        <taxon>indigoferoid/millettioid clade</taxon>
        <taxon>Phaseoleae</taxon>
        <taxon>Glycine</taxon>
        <taxon>Glycine subgen. Soja</taxon>
    </lineage>
</organism>
<dbReference type="EMBL" id="QZWG01000014">
    <property type="protein sequence ID" value="RZB70252.1"/>
    <property type="molecule type" value="Genomic_DNA"/>
</dbReference>
<accession>A0A445H9Y7</accession>
<name>A0A445H9Y7_GLYSO</name>
<dbReference type="PANTHER" id="PTHR46977">
    <property type="entry name" value="PROTEIN FREE1"/>
    <property type="match status" value="1"/>
</dbReference>
<dbReference type="SUPFAM" id="SSF50729">
    <property type="entry name" value="PH domain-like"/>
    <property type="match status" value="1"/>
</dbReference>
<evidence type="ECO:0000313" key="1">
    <source>
        <dbReference type="EMBL" id="RZB70252.1"/>
    </source>
</evidence>